<evidence type="ECO:0000313" key="1">
    <source>
        <dbReference type="EMBL" id="MVN76789.1"/>
    </source>
</evidence>
<dbReference type="RefSeq" id="WP_157565025.1">
    <property type="nucleotide sequence ID" value="NZ_WQKZ01000002.1"/>
</dbReference>
<sequence>MSFSRSAGASAPTPGSSPLLAPIKRRSFIKYAGATAGATALTLASCKKDDTTTALLDVGSGDVGVLNYAYALEQLESAFYTQVLAGAYFTSLAVGSAEYQLLSDLALHEKIHVDLLRTALTANSTPIKALSFDFSTISFSDRTTVTGADKMGVLNAAQMFEDLGVAAYNGAARFFSNVDYLGLAGKIVSVEARHAALLRDILVAGGASSLGNGFVGADVIDSSTTSATARMEKSLLPAAVLPKVNAYLATGSQLTAPSLV</sequence>
<dbReference type="InterPro" id="IPR006311">
    <property type="entry name" value="TAT_signal"/>
</dbReference>
<gene>
    <name evidence="1" type="ORF">GO988_10690</name>
</gene>
<dbReference type="Proteomes" id="UP000441336">
    <property type="component" value="Unassembled WGS sequence"/>
</dbReference>
<reference evidence="1 2" key="1">
    <citation type="submission" date="2019-12" db="EMBL/GenBank/DDBJ databases">
        <title>Hymenobacter sp. HMF4947 Genome sequencing and assembly.</title>
        <authorList>
            <person name="Kang H."/>
            <person name="Cha I."/>
            <person name="Kim H."/>
            <person name="Joh K."/>
        </authorList>
    </citation>
    <scope>NUCLEOTIDE SEQUENCE [LARGE SCALE GENOMIC DNA]</scope>
    <source>
        <strain evidence="1 2">HMF4947</strain>
    </source>
</reference>
<dbReference type="CDD" id="cd00657">
    <property type="entry name" value="Ferritin_like"/>
    <property type="match status" value="1"/>
</dbReference>
<accession>A0A7K1TEE9</accession>
<dbReference type="PROSITE" id="PS51318">
    <property type="entry name" value="TAT"/>
    <property type="match status" value="1"/>
</dbReference>
<comment type="caution">
    <text evidence="1">The sequence shown here is derived from an EMBL/GenBank/DDBJ whole genome shotgun (WGS) entry which is preliminary data.</text>
</comment>
<keyword evidence="2" id="KW-1185">Reference proteome</keyword>
<dbReference type="Pfam" id="PF13668">
    <property type="entry name" value="Ferritin_2"/>
    <property type="match status" value="1"/>
</dbReference>
<dbReference type="EMBL" id="WQKZ01000002">
    <property type="protein sequence ID" value="MVN76789.1"/>
    <property type="molecule type" value="Genomic_DNA"/>
</dbReference>
<dbReference type="SUPFAM" id="SSF47240">
    <property type="entry name" value="Ferritin-like"/>
    <property type="match status" value="1"/>
</dbReference>
<evidence type="ECO:0000313" key="2">
    <source>
        <dbReference type="Proteomes" id="UP000441336"/>
    </source>
</evidence>
<proteinExistence type="predicted"/>
<dbReference type="AlphaFoldDB" id="A0A7K1TEE9"/>
<name>A0A7K1TEE9_9BACT</name>
<organism evidence="1 2">
    <name type="scientific">Hymenobacter ginkgonis</name>
    <dbReference type="NCBI Taxonomy" id="2682976"/>
    <lineage>
        <taxon>Bacteria</taxon>
        <taxon>Pseudomonadati</taxon>
        <taxon>Bacteroidota</taxon>
        <taxon>Cytophagia</taxon>
        <taxon>Cytophagales</taxon>
        <taxon>Hymenobacteraceae</taxon>
        <taxon>Hymenobacter</taxon>
    </lineage>
</organism>
<protein>
    <submittedName>
        <fullName evidence="1">Ferritin-like domain-containing protein</fullName>
    </submittedName>
</protein>
<dbReference type="InterPro" id="IPR009078">
    <property type="entry name" value="Ferritin-like_SF"/>
</dbReference>